<comment type="caution">
    <text evidence="1">The sequence shown here is derived from an EMBL/GenBank/DDBJ whole genome shotgun (WGS) entry which is preliminary data.</text>
</comment>
<dbReference type="Gene3D" id="3.60.21.70">
    <property type="entry name" value="PhoD-like phosphatase"/>
    <property type="match status" value="1"/>
</dbReference>
<evidence type="ECO:0000313" key="1">
    <source>
        <dbReference type="EMBL" id="ESS72702.1"/>
    </source>
</evidence>
<dbReference type="PANTHER" id="PTHR37031:SF2">
    <property type="entry name" value="PHOD-LIKE PHOSPHATASE METALLOPHOSPHATASE DOMAIN-CONTAINING PROTEIN"/>
    <property type="match status" value="1"/>
</dbReference>
<dbReference type="OrthoDB" id="9795624at2"/>
<evidence type="ECO:0000313" key="2">
    <source>
        <dbReference type="Proteomes" id="UP000017842"/>
    </source>
</evidence>
<proteinExistence type="predicted"/>
<dbReference type="InterPro" id="IPR038607">
    <property type="entry name" value="PhoD-like_sf"/>
</dbReference>
<organism evidence="1 2">
    <name type="scientific">Methyloglobulus morosus KoM1</name>
    <dbReference type="NCBI Taxonomy" id="1116472"/>
    <lineage>
        <taxon>Bacteria</taxon>
        <taxon>Pseudomonadati</taxon>
        <taxon>Pseudomonadota</taxon>
        <taxon>Gammaproteobacteria</taxon>
        <taxon>Methylococcales</taxon>
        <taxon>Methylococcaceae</taxon>
        <taxon>Methyloglobulus</taxon>
    </lineage>
</organism>
<dbReference type="STRING" id="1116472.MGMO_50c00180"/>
<dbReference type="PANTHER" id="PTHR37031">
    <property type="entry name" value="METALLOPHOSPHATASE BINDING DOMAIN PROTEIN"/>
    <property type="match status" value="1"/>
</dbReference>
<dbReference type="EMBL" id="AYLO01000049">
    <property type="protein sequence ID" value="ESS72702.1"/>
    <property type="molecule type" value="Genomic_DNA"/>
</dbReference>
<dbReference type="PATRIC" id="fig|1116472.3.peg.1487"/>
<gene>
    <name evidence="1" type="ORF">MGMO_50c00180</name>
</gene>
<dbReference type="RefSeq" id="WP_023494291.1">
    <property type="nucleotide sequence ID" value="NZ_AYLO01000049.1"/>
</dbReference>
<name>V5C2L9_9GAMM</name>
<protein>
    <recommendedName>
        <fullName evidence="3">PhoD-like phosphatase metallophosphatase domain-containing protein</fullName>
    </recommendedName>
</protein>
<accession>V5C2L9</accession>
<keyword evidence="2" id="KW-1185">Reference proteome</keyword>
<dbReference type="AlphaFoldDB" id="V5C2L9"/>
<dbReference type="eggNOG" id="COG1203">
    <property type="taxonomic scope" value="Bacteria"/>
</dbReference>
<reference evidence="1 2" key="1">
    <citation type="journal article" date="2013" name="Genome Announc.">
        <title>Draft Genome Sequence of the Methanotrophic Gammaproteobacterium Methyloglobulus morosus DSM 22980 Strain KoM1.</title>
        <authorList>
            <person name="Poehlein A."/>
            <person name="Deutzmann J.S."/>
            <person name="Daniel R."/>
            <person name="Simeonova D.D."/>
        </authorList>
    </citation>
    <scope>NUCLEOTIDE SEQUENCE [LARGE SCALE GENOMIC DNA]</scope>
    <source>
        <strain evidence="1 2">KoM1</strain>
    </source>
</reference>
<dbReference type="Proteomes" id="UP000017842">
    <property type="component" value="Unassembled WGS sequence"/>
</dbReference>
<evidence type="ECO:0008006" key="3">
    <source>
        <dbReference type="Google" id="ProtNLM"/>
    </source>
</evidence>
<sequence length="681" mass="77295">MTSDLLAGPILRSTTQKCICVWLATDKKRDLTLEIIDRGTGNVIGCSKPIELESSRVQLGAGLFVYLLKAYPIEDKDIKNFSTGKLYCYSLLDEQQGKPLDLNAEGVTYDNQPYPIFHIPGSLKSLLHGSCRKPHGAKGQDCLVVGDSLLKDTYSNIAGRPDLLLLTGDQIYADDVDASLLKMITDQAGKILGHQESLPQSEYGKDDKPPVIPSTIELGGRMDVLKECQSGFSSQEAGNHLMGFGEFAAMYIYVFGNAQGWKIPTRSENEADRVKVNNKQQASINVSSDPVSDFAQDLGKVRRLLANIPTYMIFDDHDVTDDWNITGNWYDTVRTSPFGRRIVSNALAAYWAFQDWGNNSDNIDTDMIDAIKKYVNKTEPDFANDELYDFLTWKHRGWGFSINTYPPIIAIDSRTQRQSDNPYYPPRLLDKYGLDGLRLEWLKLKSNKDENPLIDETTCPIFIATTPVFGFAPLEHILRLLLWFVSHIENLLLIKINENYFGKKGFLTKKFVYEKDAETWTANLDGYTDFLDTLLHKMNINHCVFLSGDIHYSFTAIGTYTSTNMSSNAKKTLDSYQLTSSSLRNEPGTLQKKALSTIERTDEGFINWSKIRKWFTTNLFFYRTWKSDYELLKLENQGQKIYSQCNLGEVVFKDGLPINHKLWHSKDSFVEYKISPNKNSI</sequence>